<dbReference type="RefSeq" id="WP_138694652.1">
    <property type="nucleotide sequence ID" value="NZ_JBHSAZ010000055.1"/>
</dbReference>
<feature type="compositionally biased region" description="Acidic residues" evidence="1">
    <location>
        <begin position="108"/>
        <end position="125"/>
    </location>
</feature>
<feature type="compositionally biased region" description="Basic and acidic residues" evidence="1">
    <location>
        <begin position="126"/>
        <end position="146"/>
    </location>
</feature>
<name>A0A5S4G477_9ACTN</name>
<keyword evidence="3" id="KW-1185">Reference proteome</keyword>
<reference evidence="2 3" key="1">
    <citation type="submission" date="2019-05" db="EMBL/GenBank/DDBJ databases">
        <title>Draft genome sequence of Nonomuraea zeae DSM 100528.</title>
        <authorList>
            <person name="Saricaoglu S."/>
            <person name="Isik K."/>
        </authorList>
    </citation>
    <scope>NUCLEOTIDE SEQUENCE [LARGE SCALE GENOMIC DNA]</scope>
    <source>
        <strain evidence="2 3">DSM 100528</strain>
    </source>
</reference>
<proteinExistence type="predicted"/>
<dbReference type="OrthoDB" id="4966929at2"/>
<dbReference type="Proteomes" id="UP000306628">
    <property type="component" value="Unassembled WGS sequence"/>
</dbReference>
<evidence type="ECO:0008006" key="4">
    <source>
        <dbReference type="Google" id="ProtNLM"/>
    </source>
</evidence>
<comment type="caution">
    <text evidence="2">The sequence shown here is derived from an EMBL/GenBank/DDBJ whole genome shotgun (WGS) entry which is preliminary data.</text>
</comment>
<organism evidence="2 3">
    <name type="scientific">Nonomuraea zeae</name>
    <dbReference type="NCBI Taxonomy" id="1642303"/>
    <lineage>
        <taxon>Bacteria</taxon>
        <taxon>Bacillati</taxon>
        <taxon>Actinomycetota</taxon>
        <taxon>Actinomycetes</taxon>
        <taxon>Streptosporangiales</taxon>
        <taxon>Streptosporangiaceae</taxon>
        <taxon>Nonomuraea</taxon>
    </lineage>
</organism>
<dbReference type="AlphaFoldDB" id="A0A5S4G477"/>
<accession>A0A5S4G477</accession>
<feature type="region of interest" description="Disordered" evidence="1">
    <location>
        <begin position="89"/>
        <end position="170"/>
    </location>
</feature>
<sequence>MNETGKVALAVIAGYYLGRRHKLRMAIGLAITALMRKMRRDNGGLLAQGTKMLSSSPELAGLTDRLKGELLDVTKAAAMSAATTQIESLTTKLREQAKPEQQPKAGEQADEASSDEASSDQESSDEEKPKDQVPKQRAPKTPERVPVKTRTPGAGRKSRPRLEGQGSESR</sequence>
<gene>
    <name evidence="2" type="ORF">ETD85_37910</name>
</gene>
<evidence type="ECO:0000313" key="2">
    <source>
        <dbReference type="EMBL" id="TMR27815.1"/>
    </source>
</evidence>
<evidence type="ECO:0000313" key="3">
    <source>
        <dbReference type="Proteomes" id="UP000306628"/>
    </source>
</evidence>
<evidence type="ECO:0000256" key="1">
    <source>
        <dbReference type="SAM" id="MobiDB-lite"/>
    </source>
</evidence>
<protein>
    <recommendedName>
        <fullName evidence="4">DNA primase</fullName>
    </recommendedName>
</protein>
<dbReference type="EMBL" id="VCKX01000158">
    <property type="protein sequence ID" value="TMR27815.1"/>
    <property type="molecule type" value="Genomic_DNA"/>
</dbReference>